<proteinExistence type="predicted"/>
<evidence type="ECO:0000313" key="3">
    <source>
        <dbReference type="Proteomes" id="UP000023152"/>
    </source>
</evidence>
<dbReference type="AlphaFoldDB" id="X6N3A5"/>
<comment type="caution">
    <text evidence="2">The sequence shown here is derived from an EMBL/GenBank/DDBJ whole genome shotgun (WGS) entry which is preliminary data.</text>
</comment>
<name>X6N3A5_RETFI</name>
<keyword evidence="1" id="KW-1133">Transmembrane helix</keyword>
<dbReference type="EMBL" id="ASPP01012285">
    <property type="protein sequence ID" value="ETO20760.1"/>
    <property type="molecule type" value="Genomic_DNA"/>
</dbReference>
<protein>
    <submittedName>
        <fullName evidence="2">Uncharacterized protein</fullName>
    </submittedName>
</protein>
<evidence type="ECO:0000256" key="1">
    <source>
        <dbReference type="SAM" id="Phobius"/>
    </source>
</evidence>
<feature type="transmembrane region" description="Helical" evidence="1">
    <location>
        <begin position="130"/>
        <end position="151"/>
    </location>
</feature>
<evidence type="ECO:0000313" key="2">
    <source>
        <dbReference type="EMBL" id="ETO20760.1"/>
    </source>
</evidence>
<sequence>MHGIWKYCHFNNLEIKGKFSNFQNKSSIKMLFGHNCNIGGEIPSTFMDNNTMIFCNSIAKSWKEVAIKQFLKLLLMQTFQSNYQVDYICQAISSESEKWYDIMKQQSLLLYVLTNERNARNLLITKESKFFQILLVGVAVAIASVLLVFTWKELFRTYVCKDKYLFCCDCVVPWSKLPEHAGFLQLQVKKRRKKIKFIEFFFKKKLLLKSLNNWFEMAVICILAAIYWEYSIVTFVTGIF</sequence>
<keyword evidence="1" id="KW-0472">Membrane</keyword>
<feature type="transmembrane region" description="Helical" evidence="1">
    <location>
        <begin position="211"/>
        <end position="230"/>
    </location>
</feature>
<reference evidence="2 3" key="1">
    <citation type="journal article" date="2013" name="Curr. Biol.">
        <title>The Genome of the Foraminiferan Reticulomyxa filosa.</title>
        <authorList>
            <person name="Glockner G."/>
            <person name="Hulsmann N."/>
            <person name="Schleicher M."/>
            <person name="Noegel A.A."/>
            <person name="Eichinger L."/>
            <person name="Gallinger C."/>
            <person name="Pawlowski J."/>
            <person name="Sierra R."/>
            <person name="Euteneuer U."/>
            <person name="Pillet L."/>
            <person name="Moustafa A."/>
            <person name="Platzer M."/>
            <person name="Groth M."/>
            <person name="Szafranski K."/>
            <person name="Schliwa M."/>
        </authorList>
    </citation>
    <scope>NUCLEOTIDE SEQUENCE [LARGE SCALE GENOMIC DNA]</scope>
</reference>
<gene>
    <name evidence="2" type="ORF">RFI_16456</name>
</gene>
<keyword evidence="1" id="KW-0812">Transmembrane</keyword>
<keyword evidence="3" id="KW-1185">Reference proteome</keyword>
<organism evidence="2 3">
    <name type="scientific">Reticulomyxa filosa</name>
    <dbReference type="NCBI Taxonomy" id="46433"/>
    <lineage>
        <taxon>Eukaryota</taxon>
        <taxon>Sar</taxon>
        <taxon>Rhizaria</taxon>
        <taxon>Retaria</taxon>
        <taxon>Foraminifera</taxon>
        <taxon>Monothalamids</taxon>
        <taxon>Reticulomyxidae</taxon>
        <taxon>Reticulomyxa</taxon>
    </lineage>
</organism>
<dbReference type="Proteomes" id="UP000023152">
    <property type="component" value="Unassembled WGS sequence"/>
</dbReference>
<accession>X6N3A5</accession>